<dbReference type="WBParaSite" id="snap_masked-unitig_29440-processed-gene-0.1-mRNA-1">
    <property type="protein sequence ID" value="snap_masked-unitig_29440-processed-gene-0.1-mRNA-1"/>
    <property type="gene ID" value="snap_masked-unitig_29440-processed-gene-0.1"/>
</dbReference>
<proteinExistence type="predicted"/>
<feature type="region of interest" description="Disordered" evidence="5">
    <location>
        <begin position="277"/>
        <end position="373"/>
    </location>
</feature>
<dbReference type="InterPro" id="IPR001192">
    <property type="entry name" value="PI-PLC_fam"/>
</dbReference>
<feature type="compositionally biased region" description="Gly residues" evidence="5">
    <location>
        <begin position="352"/>
        <end position="368"/>
    </location>
</feature>
<keyword evidence="4" id="KW-0443">Lipid metabolism</keyword>
<feature type="compositionally biased region" description="Basic and acidic residues" evidence="5">
    <location>
        <begin position="277"/>
        <end position="290"/>
    </location>
</feature>
<evidence type="ECO:0000313" key="8">
    <source>
        <dbReference type="WBParaSite" id="snap_masked-unitig_29440-processed-gene-0.1-mRNA-1"/>
    </source>
</evidence>
<dbReference type="GO" id="GO:0046488">
    <property type="term" value="P:phosphatidylinositol metabolic process"/>
    <property type="evidence" value="ECO:0007669"/>
    <property type="project" value="TreeGrafter"/>
</dbReference>
<protein>
    <recommendedName>
        <fullName evidence="1">phosphoinositide phospholipase C</fullName>
        <ecNumber evidence="1">3.1.4.11</ecNumber>
    </recommendedName>
</protein>
<dbReference type="SUPFAM" id="SSF69989">
    <property type="entry name" value="C-terminal domain of PLC-beta"/>
    <property type="match status" value="1"/>
</dbReference>
<dbReference type="GO" id="GO:0016042">
    <property type="term" value="P:lipid catabolic process"/>
    <property type="evidence" value="ECO:0007669"/>
    <property type="project" value="UniProtKB-KW"/>
</dbReference>
<sequence>TSSSCSSKGQAVIDEVEVPEDPQVIVDGEAGPLSRPGADATHPVRRKTDPHPEGGAPAAAQPKQAGTGGHSFPGLRSVRDGQFADFPTDATACTCRGTLSAEEEQGLLAQYHYTGATTNIHPVLSAMVNYAQPVKFQGFDIAEEVNKHFHMSSFNEGVALGYIKKSPDFMRRADRHFDPFSESPVDGVIAASCSVQILSGQFLSDRKIGTYVEARISNSNSSRQRLNPVYNEEPFVFRKIVLPDLAVIRIGVYEETGKLIWLGRFCGRPERSRAFLSKAEKRERQMKDMGIETSEIADVPTTAGRKKTSKAHSGGGGGGGSSTGGVDSSGGGGGGGGSTSNRPNSMPPGSSSGVGGGGGGGSGVGGGANREDSWLEPITLDAIRQDKQFQKLIKKQTKELDLVLKRQEKRAAIF</sequence>
<dbReference type="EC" id="3.1.4.11" evidence="1"/>
<feature type="domain" description="PI-PLC Y-box" evidence="6">
    <location>
        <begin position="124"/>
        <end position="177"/>
    </location>
</feature>
<dbReference type="SUPFAM" id="SSF51695">
    <property type="entry name" value="PLC-like phosphodiesterases"/>
    <property type="match status" value="1"/>
</dbReference>
<evidence type="ECO:0000256" key="4">
    <source>
        <dbReference type="ARBA" id="ARBA00023098"/>
    </source>
</evidence>
<dbReference type="GO" id="GO:0048015">
    <property type="term" value="P:phosphatidylinositol-mediated signaling"/>
    <property type="evidence" value="ECO:0007669"/>
    <property type="project" value="TreeGrafter"/>
</dbReference>
<dbReference type="Gene3D" id="1.20.1230.10">
    <property type="entry name" value="Phospholipase C beta, distal C-terminal domain"/>
    <property type="match status" value="1"/>
</dbReference>
<dbReference type="GO" id="GO:0004435">
    <property type="term" value="F:phosphatidylinositol-4,5-bisphosphate phospholipase C activity"/>
    <property type="evidence" value="ECO:0007669"/>
    <property type="project" value="UniProtKB-EC"/>
</dbReference>
<feature type="compositionally biased region" description="Low complexity" evidence="5">
    <location>
        <begin position="54"/>
        <end position="65"/>
    </location>
</feature>
<evidence type="ECO:0000259" key="6">
    <source>
        <dbReference type="PROSITE" id="PS50008"/>
    </source>
</evidence>
<dbReference type="Gene3D" id="3.20.20.190">
    <property type="entry name" value="Phosphatidylinositol (PI) phosphodiesterase"/>
    <property type="match status" value="1"/>
</dbReference>
<dbReference type="SMART" id="SM00149">
    <property type="entry name" value="PLCYc"/>
    <property type="match status" value="1"/>
</dbReference>
<dbReference type="PANTHER" id="PTHR10336">
    <property type="entry name" value="PHOSPHOINOSITIDE-SPECIFIC PHOSPHOLIPASE C FAMILY PROTEIN"/>
    <property type="match status" value="1"/>
</dbReference>
<keyword evidence="3" id="KW-0442">Lipid degradation</keyword>
<evidence type="ECO:0000256" key="1">
    <source>
        <dbReference type="ARBA" id="ARBA00012368"/>
    </source>
</evidence>
<feature type="region of interest" description="Disordered" evidence="5">
    <location>
        <begin position="1"/>
        <end position="81"/>
    </location>
</feature>
<dbReference type="InterPro" id="IPR001711">
    <property type="entry name" value="PLipase_C_Pinositol-sp_Y"/>
</dbReference>
<evidence type="ECO:0000256" key="2">
    <source>
        <dbReference type="ARBA" id="ARBA00022801"/>
    </source>
</evidence>
<dbReference type="PROSITE" id="PS50008">
    <property type="entry name" value="PIPLC_Y_DOMAIN"/>
    <property type="match status" value="1"/>
</dbReference>
<dbReference type="InterPro" id="IPR017946">
    <property type="entry name" value="PLC-like_Pdiesterase_TIM-brl"/>
</dbReference>
<dbReference type="PANTHER" id="PTHR10336:SF36">
    <property type="entry name" value="1-PHOSPHATIDYLINOSITOL 4,5-BISPHOSPHATE PHOSPHODIESTERASE BETA-4"/>
    <property type="match status" value="1"/>
</dbReference>
<evidence type="ECO:0000256" key="5">
    <source>
        <dbReference type="SAM" id="MobiDB-lite"/>
    </source>
</evidence>
<dbReference type="AlphaFoldDB" id="A0A1I8JPU8"/>
<dbReference type="Gene3D" id="2.60.40.150">
    <property type="entry name" value="C2 domain"/>
    <property type="match status" value="1"/>
</dbReference>
<dbReference type="InterPro" id="IPR035892">
    <property type="entry name" value="C2_domain_sf"/>
</dbReference>
<dbReference type="Proteomes" id="UP000095280">
    <property type="component" value="Unplaced"/>
</dbReference>
<name>A0A1I8JPU8_9PLAT</name>
<organism evidence="7 8">
    <name type="scientific">Macrostomum lignano</name>
    <dbReference type="NCBI Taxonomy" id="282301"/>
    <lineage>
        <taxon>Eukaryota</taxon>
        <taxon>Metazoa</taxon>
        <taxon>Spiralia</taxon>
        <taxon>Lophotrochozoa</taxon>
        <taxon>Platyhelminthes</taxon>
        <taxon>Rhabditophora</taxon>
        <taxon>Macrostomorpha</taxon>
        <taxon>Macrostomida</taxon>
        <taxon>Macrostomidae</taxon>
        <taxon>Macrostomum</taxon>
    </lineage>
</organism>
<accession>A0A1I8JPU8</accession>
<evidence type="ECO:0000313" key="7">
    <source>
        <dbReference type="Proteomes" id="UP000095280"/>
    </source>
</evidence>
<keyword evidence="2" id="KW-0378">Hydrolase</keyword>
<dbReference type="GO" id="GO:0051209">
    <property type="term" value="P:release of sequestered calcium ion into cytosol"/>
    <property type="evidence" value="ECO:0007669"/>
    <property type="project" value="TreeGrafter"/>
</dbReference>
<evidence type="ECO:0000256" key="3">
    <source>
        <dbReference type="ARBA" id="ARBA00022963"/>
    </source>
</evidence>
<dbReference type="SUPFAM" id="SSF49562">
    <property type="entry name" value="C2 domain (Calcium/lipid-binding domain, CaLB)"/>
    <property type="match status" value="1"/>
</dbReference>
<reference evidence="8" key="1">
    <citation type="submission" date="2016-11" db="UniProtKB">
        <authorList>
            <consortium name="WormBaseParasite"/>
        </authorList>
    </citation>
    <scope>IDENTIFICATION</scope>
</reference>
<keyword evidence="7" id="KW-1185">Reference proteome</keyword>
<feature type="compositionally biased region" description="Gly residues" evidence="5">
    <location>
        <begin position="313"/>
        <end position="338"/>
    </location>
</feature>
<dbReference type="InterPro" id="IPR042531">
    <property type="entry name" value="PLC-beta_C_sf"/>
</dbReference>